<dbReference type="PROSITE" id="PS00211">
    <property type="entry name" value="ABC_TRANSPORTER_1"/>
    <property type="match status" value="1"/>
</dbReference>
<feature type="domain" description="ABC transporter" evidence="8">
    <location>
        <begin position="8"/>
        <end position="259"/>
    </location>
</feature>
<name>A0A3P3XG79_9SPIR</name>
<dbReference type="FunFam" id="3.40.50.300:FF:000016">
    <property type="entry name" value="Oligopeptide ABC transporter ATP-binding component"/>
    <property type="match status" value="1"/>
</dbReference>
<dbReference type="AlphaFoldDB" id="A0A3P3XG79"/>
<dbReference type="PANTHER" id="PTHR43297">
    <property type="entry name" value="OLIGOPEPTIDE TRANSPORT ATP-BINDING PROTEIN APPD"/>
    <property type="match status" value="1"/>
</dbReference>
<evidence type="ECO:0000256" key="7">
    <source>
        <dbReference type="ARBA" id="ARBA00023136"/>
    </source>
</evidence>
<dbReference type="CDD" id="cd03257">
    <property type="entry name" value="ABC_NikE_OppD_transporters"/>
    <property type="match status" value="1"/>
</dbReference>
<dbReference type="InterPro" id="IPR003593">
    <property type="entry name" value="AAA+_ATPase"/>
</dbReference>
<evidence type="ECO:0000256" key="2">
    <source>
        <dbReference type="ARBA" id="ARBA00005417"/>
    </source>
</evidence>
<dbReference type="SMART" id="SM00382">
    <property type="entry name" value="AAA"/>
    <property type="match status" value="1"/>
</dbReference>
<dbReference type="InterPro" id="IPR027417">
    <property type="entry name" value="P-loop_NTPase"/>
</dbReference>
<sequence>MDESAPLLKIENLNVRFSHRGKSVHALRGIDISFYKDEIHGLVGESGSGKTVTATSIMGLLPRPSAEIISGSVFYKGKNLLLMPEDELRTYRGRAISMVFQEPAKYLNPAFKIGGQIEEMVMLHMGLSKVAAKARARELLKLVGLGRDGRVLDAYPHELSSGMKQRAMIAIAISCNPDFLIADEPTTALDVTLQKQILKLIRTLKNIENMGVLFISHDLGVIREIADRISVIYAGKIVESAGKESLFNKPMHPYTRLLMLSIPDARHRGRKLATIPGQVLDATSTPEGCLFAPRCPLAEQRCFSLTPELVEHEKGHLAACHFAGKSWNL</sequence>
<comment type="similarity">
    <text evidence="2">Belongs to the ABC transporter superfamily.</text>
</comment>
<protein>
    <submittedName>
        <fullName evidence="9">Dipeptide transporter ATP-binding component of ABC superfamily</fullName>
    </submittedName>
</protein>
<dbReference type="GO" id="GO:0005886">
    <property type="term" value="C:plasma membrane"/>
    <property type="evidence" value="ECO:0007669"/>
    <property type="project" value="UniProtKB-SubCell"/>
</dbReference>
<evidence type="ECO:0000256" key="6">
    <source>
        <dbReference type="ARBA" id="ARBA00022840"/>
    </source>
</evidence>
<dbReference type="NCBIfam" id="TIGR01727">
    <property type="entry name" value="oligo_HPY"/>
    <property type="match status" value="1"/>
</dbReference>
<evidence type="ECO:0000256" key="4">
    <source>
        <dbReference type="ARBA" id="ARBA00022475"/>
    </source>
</evidence>
<evidence type="ECO:0000313" key="9">
    <source>
        <dbReference type="EMBL" id="SLM10484.1"/>
    </source>
</evidence>
<gene>
    <name evidence="9" type="primary">dppD</name>
    <name evidence="9" type="ORF">SPIROBIBN47_150011</name>
</gene>
<evidence type="ECO:0000259" key="8">
    <source>
        <dbReference type="PROSITE" id="PS50893"/>
    </source>
</evidence>
<dbReference type="InterPro" id="IPR013563">
    <property type="entry name" value="Oligopep_ABC_C"/>
</dbReference>
<keyword evidence="4" id="KW-1003">Cell membrane</keyword>
<dbReference type="GO" id="GO:0016887">
    <property type="term" value="F:ATP hydrolysis activity"/>
    <property type="evidence" value="ECO:0007669"/>
    <property type="project" value="InterPro"/>
</dbReference>
<evidence type="ECO:0000256" key="3">
    <source>
        <dbReference type="ARBA" id="ARBA00022448"/>
    </source>
</evidence>
<dbReference type="InterPro" id="IPR017871">
    <property type="entry name" value="ABC_transporter-like_CS"/>
</dbReference>
<dbReference type="InterPro" id="IPR050388">
    <property type="entry name" value="ABC_Ni/Peptide_Import"/>
</dbReference>
<dbReference type="SUPFAM" id="SSF52540">
    <property type="entry name" value="P-loop containing nucleoside triphosphate hydrolases"/>
    <property type="match status" value="1"/>
</dbReference>
<evidence type="ECO:0000256" key="5">
    <source>
        <dbReference type="ARBA" id="ARBA00022741"/>
    </source>
</evidence>
<dbReference type="PANTHER" id="PTHR43297:SF2">
    <property type="entry name" value="DIPEPTIDE TRANSPORT ATP-BINDING PROTEIN DPPD"/>
    <property type="match status" value="1"/>
</dbReference>
<keyword evidence="3" id="KW-0813">Transport</keyword>
<dbReference type="Pfam" id="PF08352">
    <property type="entry name" value="oligo_HPY"/>
    <property type="match status" value="1"/>
</dbReference>
<dbReference type="EMBL" id="FWDM01000007">
    <property type="protein sequence ID" value="SLM10484.1"/>
    <property type="molecule type" value="Genomic_DNA"/>
</dbReference>
<keyword evidence="6 9" id="KW-0067">ATP-binding</keyword>
<dbReference type="PROSITE" id="PS50893">
    <property type="entry name" value="ABC_TRANSPORTER_2"/>
    <property type="match status" value="1"/>
</dbReference>
<evidence type="ECO:0000256" key="1">
    <source>
        <dbReference type="ARBA" id="ARBA00004417"/>
    </source>
</evidence>
<organism evidence="9">
    <name type="scientific">uncultured spirochete</name>
    <dbReference type="NCBI Taxonomy" id="156406"/>
    <lineage>
        <taxon>Bacteria</taxon>
        <taxon>Pseudomonadati</taxon>
        <taxon>Spirochaetota</taxon>
        <taxon>Spirochaetia</taxon>
        <taxon>Spirochaetales</taxon>
        <taxon>environmental samples</taxon>
    </lineage>
</organism>
<dbReference type="GO" id="GO:0015833">
    <property type="term" value="P:peptide transport"/>
    <property type="evidence" value="ECO:0007669"/>
    <property type="project" value="InterPro"/>
</dbReference>
<comment type="subcellular location">
    <subcellularLocation>
        <location evidence="1">Cell inner membrane</location>
        <topology evidence="1">Peripheral membrane protein</topology>
    </subcellularLocation>
</comment>
<dbReference type="GO" id="GO:0005524">
    <property type="term" value="F:ATP binding"/>
    <property type="evidence" value="ECO:0007669"/>
    <property type="project" value="UniProtKB-KW"/>
</dbReference>
<dbReference type="Pfam" id="PF00005">
    <property type="entry name" value="ABC_tran"/>
    <property type="match status" value="1"/>
</dbReference>
<accession>A0A3P3XG79</accession>
<proteinExistence type="inferred from homology"/>
<keyword evidence="5" id="KW-0547">Nucleotide-binding</keyword>
<reference evidence="9" key="1">
    <citation type="submission" date="2017-02" db="EMBL/GenBank/DDBJ databases">
        <authorList>
            <person name="Regsiter A."/>
            <person name="William W."/>
        </authorList>
    </citation>
    <scope>NUCLEOTIDE SEQUENCE</scope>
    <source>
        <strain evidence="9">Bib</strain>
    </source>
</reference>
<keyword evidence="7" id="KW-0472">Membrane</keyword>
<dbReference type="InterPro" id="IPR003439">
    <property type="entry name" value="ABC_transporter-like_ATP-bd"/>
</dbReference>
<dbReference type="Gene3D" id="3.40.50.300">
    <property type="entry name" value="P-loop containing nucleotide triphosphate hydrolases"/>
    <property type="match status" value="1"/>
</dbReference>